<reference evidence="3" key="1">
    <citation type="journal article" date="2023" name="BMC Genomics">
        <title>Chromosome-level genome assemblies of Cutaneotrichosporon spp. (Trichosporonales, Basidiomycota) reveal imbalanced evolution between nucleotide sequences and chromosome synteny.</title>
        <authorList>
            <person name="Kobayashi Y."/>
            <person name="Kayamori A."/>
            <person name="Aoki K."/>
            <person name="Shiwa Y."/>
            <person name="Matsutani M."/>
            <person name="Fujita N."/>
            <person name="Sugita T."/>
            <person name="Iwasaki W."/>
            <person name="Tanaka N."/>
            <person name="Takashima M."/>
        </authorList>
    </citation>
    <scope>NUCLEOTIDE SEQUENCE</scope>
    <source>
        <strain evidence="3">HIS016</strain>
    </source>
</reference>
<gene>
    <name evidence="3" type="ORF">CspeluHIS016_0701100</name>
</gene>
<dbReference type="Gene3D" id="2.60.40.10">
    <property type="entry name" value="Immunoglobulins"/>
    <property type="match status" value="1"/>
</dbReference>
<evidence type="ECO:0000259" key="2">
    <source>
        <dbReference type="Pfam" id="PF26254"/>
    </source>
</evidence>
<dbReference type="InterPro" id="IPR024420">
    <property type="entry name" value="TRAPP_III_complex_Trs85"/>
</dbReference>
<protein>
    <recommendedName>
        <fullName evidence="2">Trs120/TRAPPC9 first Ig-like domain-containing protein</fullName>
    </recommendedName>
</protein>
<proteinExistence type="predicted"/>
<feature type="compositionally biased region" description="Basic and acidic residues" evidence="1">
    <location>
        <begin position="1257"/>
        <end position="1287"/>
    </location>
</feature>
<dbReference type="Pfam" id="PF12739">
    <property type="entry name" value="TRAPPC-Trs85"/>
    <property type="match status" value="1"/>
</dbReference>
<reference evidence="3" key="2">
    <citation type="submission" date="2023-06" db="EMBL/GenBank/DDBJ databases">
        <authorList>
            <person name="Kobayashi Y."/>
            <person name="Kayamori A."/>
            <person name="Aoki K."/>
            <person name="Shiwa Y."/>
            <person name="Fujita N."/>
            <person name="Sugita T."/>
            <person name="Iwasaki W."/>
            <person name="Tanaka N."/>
            <person name="Takashima M."/>
        </authorList>
    </citation>
    <scope>NUCLEOTIDE SEQUENCE</scope>
    <source>
        <strain evidence="3">HIS016</strain>
    </source>
</reference>
<comment type="caution">
    <text evidence="3">The sequence shown here is derived from an EMBL/GenBank/DDBJ whole genome shotgun (WGS) entry which is preliminary data.</text>
</comment>
<evidence type="ECO:0000313" key="3">
    <source>
        <dbReference type="EMBL" id="GMK59095.1"/>
    </source>
</evidence>
<dbReference type="Pfam" id="PF26254">
    <property type="entry name" value="Ig_TRAPPC9-Trs120_1st"/>
    <property type="match status" value="1"/>
</dbReference>
<evidence type="ECO:0000256" key="1">
    <source>
        <dbReference type="SAM" id="MobiDB-lite"/>
    </source>
</evidence>
<dbReference type="Proteomes" id="UP001222932">
    <property type="component" value="Unassembled WGS sequence"/>
</dbReference>
<name>A0AAD3TZ27_9TREE</name>
<dbReference type="EMBL" id="BTCM01000007">
    <property type="protein sequence ID" value="GMK59095.1"/>
    <property type="molecule type" value="Genomic_DNA"/>
</dbReference>
<dbReference type="PANTHER" id="PTHR12975">
    <property type="entry name" value="TRANSPORT PROTEIN TRAPP"/>
    <property type="match status" value="1"/>
</dbReference>
<accession>A0AAD3TZ27</accession>
<feature type="region of interest" description="Disordered" evidence="1">
    <location>
        <begin position="1257"/>
        <end position="1306"/>
    </location>
</feature>
<evidence type="ECO:0000313" key="4">
    <source>
        <dbReference type="Proteomes" id="UP001222932"/>
    </source>
</evidence>
<dbReference type="GO" id="GO:1990072">
    <property type="term" value="C:TRAPPIII protein complex"/>
    <property type="evidence" value="ECO:0007669"/>
    <property type="project" value="TreeGrafter"/>
</dbReference>
<organism evidence="3 4">
    <name type="scientific">Cutaneotrichosporon spelunceum</name>
    <dbReference type="NCBI Taxonomy" id="1672016"/>
    <lineage>
        <taxon>Eukaryota</taxon>
        <taxon>Fungi</taxon>
        <taxon>Dikarya</taxon>
        <taxon>Basidiomycota</taxon>
        <taxon>Agaricomycotina</taxon>
        <taxon>Tremellomycetes</taxon>
        <taxon>Trichosporonales</taxon>
        <taxon>Trichosporonaceae</taxon>
        <taxon>Cutaneotrichosporon</taxon>
    </lineage>
</organism>
<feature type="domain" description="Trs120/TRAPPC9 first Ig-like" evidence="2">
    <location>
        <begin position="692"/>
        <end position="763"/>
    </location>
</feature>
<dbReference type="InterPro" id="IPR013783">
    <property type="entry name" value="Ig-like_fold"/>
</dbReference>
<keyword evidence="4" id="KW-1185">Reference proteome</keyword>
<dbReference type="PANTHER" id="PTHR12975:SF6">
    <property type="entry name" value="TRAFFICKING PROTEIN PARTICLE COMPLEX SUBUNIT 8"/>
    <property type="match status" value="1"/>
</dbReference>
<dbReference type="InterPro" id="IPR058565">
    <property type="entry name" value="Ig_TRAPPC9_Trs120_1st"/>
</dbReference>
<sequence>MPSPPLSIVQSLSPRVAVLASDDVTDSCAANGCRGLDELLRPWEGGTERVQIMSSTLTPTVHPTFPLRFVSYASVYGSTGNASPAPEMVVDLISSCVGKHQPDEEQHYPVTRALLLNSRPLAPHETFNHPVGVLFAVSTSTPDPMAALTRMYGQAVGTGAQAAPWMDGVQVLKFFVVVHDVSKKGADLEEAQELLGQVKKAYGPHSTLLVINSRMSTGSTPPLESPDLSAHPGAASFDPAAAEDPCALSQLYASTMSSLTLSPMAAAAHEAGADRSPVKRRYAAKLSVDDVQALIALVRELVVQSLVPWMEARVREWNEAYQTNRRGITGRLFGAGRKLFGSRPASPAPSSTHHGYNAVKGYYAASSIEALARRLADFAFMLRDYRYASGVYDSLRKDYAQDRAWRYAAGATEMYGLALLLGQSFFMPNTPPGTRANITTMQHTEISSWLEQAVTAYMSRGTATQAQLDALRITVLYYEAWKAINEWRGVSAALVRAAGEADEVPCAVIFEEAAATDVRGSKGRGGRRRQAFHLVMAARRYEKAGLYSRRCLEEAASLLREAKWGAVRDRVEHSLGRQAYTLGESDVAVVQFLKLLARNDLATPGTQDMVLEDLAQAYEQLAMNPEQLAATADKLHLPTPIFDVKKTNIVLAAEGSGTGRREAWAALDARVLAHWDRKGKKPASVLPDARRIVAAVGEEFTVELTATNPLNASIVLSDLTLELEGDGVASMRDEVVLDPYETRQIALTVTPRAAGTLIVKAARFTFHRFLPTTQSLERRGRRLHATKAQRVTPTYAQDTTLTVHVESNTPCVAAHIIGVPDAVLAGEVIEAELRLRNSGAQPIEDIQLLTSHYGVISLSDAVPSPVPNAMAPNRPVSVHAGVIQPGEDVAIPIRFSYPSPGRLELLALATFSTPDGTAGAAKIAHVADIRPAVSITSEARPAKDGWFVSLDVASHADIPLQIAPPVPVSEYFSSTVLGGGATLHPNQRIRCVLAVKPGSFAGDLAQPGLVSNLGKLLRGEDLSPISPPTVSVTVPPGFIASRRAHRLSFADQHFPALPSDMVPKLLPLFDPLDLDVAFAWTADGSEDRGERRGLACAHAIRPTPSFSLVEGLREEDLGAAKRTMYEETGRLRRALADSVLDGVYADEGDPVHVRASVARAVRGRVTHAFDEYVVRAPAADPSVLVLGVTLTIENRSPHLPARWILRLPPPKYPSSVLYTGALEHRGTLPPGGSARVETGVWVTEPGLVQLGGWEVERETGEAGAEAKSESKTEAETETGSRSEERWTPHASWAGVGHGPLIDVVRE</sequence>